<dbReference type="Proteomes" id="UP000317043">
    <property type="component" value="Unassembled WGS sequence"/>
</dbReference>
<accession>A0A543AYZ7</accession>
<evidence type="ECO:0000313" key="2">
    <source>
        <dbReference type="Proteomes" id="UP000317043"/>
    </source>
</evidence>
<reference evidence="1 2" key="1">
    <citation type="submission" date="2019-06" db="EMBL/GenBank/DDBJ databases">
        <title>Sequencing the genomes of 1000 actinobacteria strains.</title>
        <authorList>
            <person name="Klenk H.-P."/>
        </authorList>
    </citation>
    <scope>NUCLEOTIDE SEQUENCE [LARGE SCALE GENOMIC DNA]</scope>
    <source>
        <strain evidence="1 2">DSM 45928</strain>
    </source>
</reference>
<evidence type="ECO:0000313" key="1">
    <source>
        <dbReference type="EMBL" id="TQL77796.1"/>
    </source>
</evidence>
<organism evidence="1 2">
    <name type="scientific">Stackebrandtia endophytica</name>
    <dbReference type="NCBI Taxonomy" id="1496996"/>
    <lineage>
        <taxon>Bacteria</taxon>
        <taxon>Bacillati</taxon>
        <taxon>Actinomycetota</taxon>
        <taxon>Actinomycetes</taxon>
        <taxon>Glycomycetales</taxon>
        <taxon>Glycomycetaceae</taxon>
        <taxon>Stackebrandtia</taxon>
    </lineage>
</organism>
<dbReference type="OrthoDB" id="6200718at2"/>
<gene>
    <name evidence="1" type="ORF">FB566_3363</name>
</gene>
<name>A0A543AYZ7_9ACTN</name>
<keyword evidence="2" id="KW-1185">Reference proteome</keyword>
<proteinExistence type="predicted"/>
<comment type="caution">
    <text evidence="1">The sequence shown here is derived from an EMBL/GenBank/DDBJ whole genome shotgun (WGS) entry which is preliminary data.</text>
</comment>
<dbReference type="InParanoid" id="A0A543AYZ7"/>
<sequence>MSPPTQIFLDDQDEGLSTETSHPAFVAVSPEWFYDQGDPRSPFGGDDGYDTLRDLEEWYAAGGDDEHAPGRVAALLGDWDLVPEEVWGRDSVGVTAWLDQDESHVRYLHGEVNARIAGALGQFKIIGWIHPALRSWAEEALAMAGLLEVWEGTAFNVEPDEVARRRRAAMAEILAAAPEPVTS</sequence>
<protein>
    <submittedName>
        <fullName evidence="1">Uncharacterized protein YfeS</fullName>
    </submittedName>
</protein>
<dbReference type="EMBL" id="VFOW01000001">
    <property type="protein sequence ID" value="TQL77796.1"/>
    <property type="molecule type" value="Genomic_DNA"/>
</dbReference>
<dbReference type="RefSeq" id="WP_142041224.1">
    <property type="nucleotide sequence ID" value="NZ_JBHTGS010000001.1"/>
</dbReference>
<dbReference type="AlphaFoldDB" id="A0A543AYZ7"/>